<dbReference type="EMBL" id="MU266348">
    <property type="protein sequence ID" value="KAH7928808.1"/>
    <property type="molecule type" value="Genomic_DNA"/>
</dbReference>
<evidence type="ECO:0000313" key="2">
    <source>
        <dbReference type="Proteomes" id="UP000790709"/>
    </source>
</evidence>
<proteinExistence type="predicted"/>
<protein>
    <submittedName>
        <fullName evidence="1">Uncharacterized protein</fullName>
    </submittedName>
</protein>
<reference evidence="1" key="1">
    <citation type="journal article" date="2021" name="New Phytol.">
        <title>Evolutionary innovations through gain and loss of genes in the ectomycorrhizal Boletales.</title>
        <authorList>
            <person name="Wu G."/>
            <person name="Miyauchi S."/>
            <person name="Morin E."/>
            <person name="Kuo A."/>
            <person name="Drula E."/>
            <person name="Varga T."/>
            <person name="Kohler A."/>
            <person name="Feng B."/>
            <person name="Cao Y."/>
            <person name="Lipzen A."/>
            <person name="Daum C."/>
            <person name="Hundley H."/>
            <person name="Pangilinan J."/>
            <person name="Johnson J."/>
            <person name="Barry K."/>
            <person name="LaButti K."/>
            <person name="Ng V."/>
            <person name="Ahrendt S."/>
            <person name="Min B."/>
            <person name="Choi I.G."/>
            <person name="Park H."/>
            <person name="Plett J.M."/>
            <person name="Magnuson J."/>
            <person name="Spatafora J.W."/>
            <person name="Nagy L.G."/>
            <person name="Henrissat B."/>
            <person name="Grigoriev I.V."/>
            <person name="Yang Z.L."/>
            <person name="Xu J."/>
            <person name="Martin F.M."/>
        </authorList>
    </citation>
    <scope>NUCLEOTIDE SEQUENCE</scope>
    <source>
        <strain evidence="1">KUC20120723A-06</strain>
    </source>
</reference>
<organism evidence="1 2">
    <name type="scientific">Leucogyrophana mollusca</name>
    <dbReference type="NCBI Taxonomy" id="85980"/>
    <lineage>
        <taxon>Eukaryota</taxon>
        <taxon>Fungi</taxon>
        <taxon>Dikarya</taxon>
        <taxon>Basidiomycota</taxon>
        <taxon>Agaricomycotina</taxon>
        <taxon>Agaricomycetes</taxon>
        <taxon>Agaricomycetidae</taxon>
        <taxon>Boletales</taxon>
        <taxon>Boletales incertae sedis</taxon>
        <taxon>Leucogyrophana</taxon>
    </lineage>
</organism>
<accession>A0ACB8BW10</accession>
<gene>
    <name evidence="1" type="ORF">BV22DRAFT_1102774</name>
</gene>
<name>A0ACB8BW10_9AGAM</name>
<sequence>MAYTFPPPSFRPLLIEIAALLTSTSSTLSVAETTTGGLVSAALLSVPGASKWYIGGATLYTGKSRRAFAGWTDENFKDYKGPTPELVAGLAVDIRKQLDTTYCIGESGATGPTVPGKPFVHVAGQTCIAFASSDGGIATRVVETGIAHREQNMVAFAEGTLQFVRDILVGDVKLEKPADSGAAKF</sequence>
<dbReference type="Proteomes" id="UP000790709">
    <property type="component" value="Unassembled WGS sequence"/>
</dbReference>
<keyword evidence="2" id="KW-1185">Reference proteome</keyword>
<comment type="caution">
    <text evidence="1">The sequence shown here is derived from an EMBL/GenBank/DDBJ whole genome shotgun (WGS) entry which is preliminary data.</text>
</comment>
<evidence type="ECO:0000313" key="1">
    <source>
        <dbReference type="EMBL" id="KAH7928808.1"/>
    </source>
</evidence>